<feature type="domain" description="NmrA-like" evidence="3">
    <location>
        <begin position="2"/>
        <end position="237"/>
    </location>
</feature>
<reference evidence="4" key="1">
    <citation type="journal article" date="2021" name="Nat. Commun.">
        <title>Genetic determinants of endophytism in the Arabidopsis root mycobiome.</title>
        <authorList>
            <person name="Mesny F."/>
            <person name="Miyauchi S."/>
            <person name="Thiergart T."/>
            <person name="Pickel B."/>
            <person name="Atanasova L."/>
            <person name="Karlsson M."/>
            <person name="Huettel B."/>
            <person name="Barry K.W."/>
            <person name="Haridas S."/>
            <person name="Chen C."/>
            <person name="Bauer D."/>
            <person name="Andreopoulos W."/>
            <person name="Pangilinan J."/>
            <person name="LaButti K."/>
            <person name="Riley R."/>
            <person name="Lipzen A."/>
            <person name="Clum A."/>
            <person name="Drula E."/>
            <person name="Henrissat B."/>
            <person name="Kohler A."/>
            <person name="Grigoriev I.V."/>
            <person name="Martin F.M."/>
            <person name="Hacquard S."/>
        </authorList>
    </citation>
    <scope>NUCLEOTIDE SEQUENCE</scope>
    <source>
        <strain evidence="4">MPI-CAGE-CH-0243</strain>
    </source>
</reference>
<protein>
    <recommendedName>
        <fullName evidence="3">NmrA-like domain-containing protein</fullName>
    </recommendedName>
</protein>
<accession>A0A9P9EIY6</accession>
<comment type="caution">
    <text evidence="4">The sequence shown here is derived from an EMBL/GenBank/DDBJ whole genome shotgun (WGS) entry which is preliminary data.</text>
</comment>
<dbReference type="InterPro" id="IPR051609">
    <property type="entry name" value="NmrA/Isoflavone_reductase-like"/>
</dbReference>
<evidence type="ECO:0000256" key="1">
    <source>
        <dbReference type="ARBA" id="ARBA00022857"/>
    </source>
</evidence>
<dbReference type="PANTHER" id="PTHR47706">
    <property type="entry name" value="NMRA-LIKE FAMILY PROTEIN"/>
    <property type="match status" value="1"/>
</dbReference>
<sequence length="306" mass="34225">MLVLVTGITGNIGQHLIESLTSRGHQVRGLSRDSSKLSHEQVEKLESFVKIENYYDIPAIERGVNGVDAVICAYTGIPITTVDAQLILLRAAERANVKRFIASSWAYDWRATTLGAHDGYDAHLAFESTATLTSTIKPNWIFSGALAEVLFSFPGRVNFTPQHNGAWDLAKNSIDIWGTGNEKLYWTSERDAAEFAAAIVGREGAEEGGYWTVTSGVHSLREMALIYEQVRGTKITLNERGTVGELRSAAFEAKKKGNRKVFWEYIGFFYYLYMIDGTWKMGELQNKELGVRGTTLEEYLKEHPEI</sequence>
<dbReference type="Proteomes" id="UP000700596">
    <property type="component" value="Unassembled WGS sequence"/>
</dbReference>
<name>A0A9P9EIY6_9PLEO</name>
<dbReference type="SUPFAM" id="SSF51735">
    <property type="entry name" value="NAD(P)-binding Rossmann-fold domains"/>
    <property type="match status" value="1"/>
</dbReference>
<evidence type="ECO:0000313" key="4">
    <source>
        <dbReference type="EMBL" id="KAH7138323.1"/>
    </source>
</evidence>
<dbReference type="Pfam" id="PF05368">
    <property type="entry name" value="NmrA"/>
    <property type="match status" value="1"/>
</dbReference>
<dbReference type="GO" id="GO:0016491">
    <property type="term" value="F:oxidoreductase activity"/>
    <property type="evidence" value="ECO:0007669"/>
    <property type="project" value="UniProtKB-KW"/>
</dbReference>
<evidence type="ECO:0000313" key="5">
    <source>
        <dbReference type="Proteomes" id="UP000700596"/>
    </source>
</evidence>
<dbReference type="AlphaFoldDB" id="A0A9P9EIY6"/>
<dbReference type="Gene3D" id="3.40.50.720">
    <property type="entry name" value="NAD(P)-binding Rossmann-like Domain"/>
    <property type="match status" value="1"/>
</dbReference>
<keyword evidence="1" id="KW-0521">NADP</keyword>
<keyword evidence="2" id="KW-0560">Oxidoreductase</keyword>
<evidence type="ECO:0000256" key="2">
    <source>
        <dbReference type="ARBA" id="ARBA00023002"/>
    </source>
</evidence>
<dbReference type="InterPro" id="IPR036291">
    <property type="entry name" value="NAD(P)-bd_dom_sf"/>
</dbReference>
<dbReference type="EMBL" id="JAGMWT010000001">
    <property type="protein sequence ID" value="KAH7138323.1"/>
    <property type="molecule type" value="Genomic_DNA"/>
</dbReference>
<evidence type="ECO:0000259" key="3">
    <source>
        <dbReference type="Pfam" id="PF05368"/>
    </source>
</evidence>
<keyword evidence="5" id="KW-1185">Reference proteome</keyword>
<dbReference type="OrthoDB" id="419598at2759"/>
<organism evidence="4 5">
    <name type="scientific">Dendryphion nanum</name>
    <dbReference type="NCBI Taxonomy" id="256645"/>
    <lineage>
        <taxon>Eukaryota</taxon>
        <taxon>Fungi</taxon>
        <taxon>Dikarya</taxon>
        <taxon>Ascomycota</taxon>
        <taxon>Pezizomycotina</taxon>
        <taxon>Dothideomycetes</taxon>
        <taxon>Pleosporomycetidae</taxon>
        <taxon>Pleosporales</taxon>
        <taxon>Torulaceae</taxon>
        <taxon>Dendryphion</taxon>
    </lineage>
</organism>
<dbReference type="PANTHER" id="PTHR47706:SF9">
    <property type="entry name" value="NMRA-LIKE DOMAIN-CONTAINING PROTEIN-RELATED"/>
    <property type="match status" value="1"/>
</dbReference>
<proteinExistence type="predicted"/>
<dbReference type="InterPro" id="IPR008030">
    <property type="entry name" value="NmrA-like"/>
</dbReference>
<gene>
    <name evidence="4" type="ORF">B0J11DRAFT_514115</name>
</gene>